<evidence type="ECO:0000259" key="1">
    <source>
        <dbReference type="Pfam" id="PF00144"/>
    </source>
</evidence>
<dbReference type="SUPFAM" id="SSF56601">
    <property type="entry name" value="beta-lactamase/transpeptidase-like"/>
    <property type="match status" value="1"/>
</dbReference>
<dbReference type="AlphaFoldDB" id="Q091S5"/>
<dbReference type="InterPro" id="IPR050491">
    <property type="entry name" value="AmpC-like"/>
</dbReference>
<dbReference type="Proteomes" id="UP000032702">
    <property type="component" value="Unassembled WGS sequence"/>
</dbReference>
<dbReference type="InterPro" id="IPR001466">
    <property type="entry name" value="Beta-lactam-related"/>
</dbReference>
<dbReference type="Gene3D" id="3.40.710.10">
    <property type="entry name" value="DD-peptidase/beta-lactamase superfamily"/>
    <property type="match status" value="1"/>
</dbReference>
<dbReference type="RefSeq" id="WP_002613976.1">
    <property type="nucleotide sequence ID" value="NC_014623.1"/>
</dbReference>
<dbReference type="InterPro" id="IPR012338">
    <property type="entry name" value="Beta-lactam/transpept-like"/>
</dbReference>
<reference evidence="2 4" key="2">
    <citation type="journal article" date="2011" name="Mol. Biol. Evol.">
        <title>Comparative genomic analysis of fruiting body formation in Myxococcales.</title>
        <authorList>
            <person name="Huntley S."/>
            <person name="Hamann N."/>
            <person name="Wegener-Feldbrugge S."/>
            <person name="Treuner-Lange A."/>
            <person name="Kube M."/>
            <person name="Reinhardt R."/>
            <person name="Klages S."/>
            <person name="Muller R."/>
            <person name="Ronning C.M."/>
            <person name="Nierman W.C."/>
            <person name="Sogaard-Andersen L."/>
        </authorList>
    </citation>
    <scope>NUCLEOTIDE SEQUENCE [LARGE SCALE GENOMIC DNA]</scope>
    <source>
        <strain evidence="2 4">DW4/3-1</strain>
    </source>
</reference>
<organism evidence="3 5">
    <name type="scientific">Stigmatella aurantiaca (strain DW4/3-1)</name>
    <dbReference type="NCBI Taxonomy" id="378806"/>
    <lineage>
        <taxon>Bacteria</taxon>
        <taxon>Pseudomonadati</taxon>
        <taxon>Myxococcota</taxon>
        <taxon>Myxococcia</taxon>
        <taxon>Myxococcales</taxon>
        <taxon>Cystobacterineae</taxon>
        <taxon>Archangiaceae</taxon>
        <taxon>Stigmatella</taxon>
    </lineage>
</organism>
<dbReference type="EMBL" id="CP002271">
    <property type="protein sequence ID" value="ADO71919.1"/>
    <property type="molecule type" value="Genomic_DNA"/>
</dbReference>
<dbReference type="EMBL" id="AAMD01000054">
    <property type="protein sequence ID" value="EAU66509.1"/>
    <property type="molecule type" value="Genomic_DNA"/>
</dbReference>
<dbReference type="OrthoDB" id="5487213at2"/>
<accession>Q091S5</accession>
<proteinExistence type="predicted"/>
<dbReference type="HOGENOM" id="CLU_020027_0_4_7"/>
<feature type="domain" description="Beta-lactamase-related" evidence="1">
    <location>
        <begin position="20"/>
        <end position="327"/>
    </location>
</feature>
<dbReference type="KEGG" id="sur:STAUR_4137"/>
<evidence type="ECO:0000313" key="5">
    <source>
        <dbReference type="Proteomes" id="UP000032702"/>
    </source>
</evidence>
<dbReference type="Pfam" id="PF00144">
    <property type="entry name" value="Beta-lactamase"/>
    <property type="match status" value="1"/>
</dbReference>
<reference evidence="3 5" key="1">
    <citation type="submission" date="2006-04" db="EMBL/GenBank/DDBJ databases">
        <authorList>
            <person name="Nierman W.C."/>
        </authorList>
    </citation>
    <scope>NUCLEOTIDE SEQUENCE [LARGE SCALE GENOMIC DNA]</scope>
    <source>
        <strain evidence="3 5">DW4/3-1</strain>
    </source>
</reference>
<sequence length="541" mass="59787">MNDALREQIDGLFSPWSRPDSPGGAVGVYQEGELVHARGYGAANLEHAVPITPATVFHVASLSKQFTAVAVGLLAREGRLSLQDDIRRYVPELPEGPPITFRHIIHHTSGLRDQWDLLRLAGWRAADLKTTDDILWLASRQKELNFPTGTRYQYINTGYTLMALAIERITGLSLQAYAEENLFQPLGMRHTSFQDDHRRLVQHRAQAYSREAGGPWKLNIPAYETIGPTGLLSTVEDFTFWERNFLSPTVGDEAFIQQLSRPGHFDDGRPLSYGFGLILGQYRGLAVAEHAGGDAGFASYFLRFPEQRFAVAIFCNAAEMRPGLLTRQIADILLADHFKEGPAPDRHLPSWAGRAAGAAGSALSEFEAMTGLYRDQWSGATLGVESRGGKIFLVPSTGGTYELLPAGPGCLRFPDVDAQCQFTPAEGNTPVRMKVTHAGQTTAMCERIEVAERGPESLAEYAGTYRSDELGVHYTLAVSGEALVLRREKFAEARVQFTSENDGSTRSGDGVHLRFVRDDHNRITGLFLNAERAWNIHFVRT</sequence>
<evidence type="ECO:0000313" key="4">
    <source>
        <dbReference type="Proteomes" id="UP000001351"/>
    </source>
</evidence>
<dbReference type="STRING" id="378806.STAUR_4137"/>
<keyword evidence="4" id="KW-1185">Reference proteome</keyword>
<evidence type="ECO:0000313" key="2">
    <source>
        <dbReference type="EMBL" id="ADO71919.1"/>
    </source>
</evidence>
<protein>
    <submittedName>
        <fullName evidence="2 3">Beta-lactamase</fullName>
    </submittedName>
</protein>
<gene>
    <name evidence="2" type="ordered locus">STAUR_4137</name>
    <name evidence="3" type="ORF">STIAU_1961</name>
</gene>
<dbReference type="eggNOG" id="COG1680">
    <property type="taxonomic scope" value="Bacteria"/>
</dbReference>
<name>Q091S5_STIAD</name>
<dbReference type="Proteomes" id="UP000001351">
    <property type="component" value="Chromosome"/>
</dbReference>
<dbReference type="PANTHER" id="PTHR46825">
    <property type="entry name" value="D-ALANYL-D-ALANINE-CARBOXYPEPTIDASE/ENDOPEPTIDASE AMPH"/>
    <property type="match status" value="1"/>
</dbReference>
<evidence type="ECO:0000313" key="3">
    <source>
        <dbReference type="EMBL" id="EAU66509.1"/>
    </source>
</evidence>
<dbReference type="PANTHER" id="PTHR46825:SF9">
    <property type="entry name" value="BETA-LACTAMASE-RELATED DOMAIN-CONTAINING PROTEIN"/>
    <property type="match status" value="1"/>
</dbReference>